<reference evidence="4" key="1">
    <citation type="submission" date="2017-02" db="EMBL/GenBank/DDBJ databases">
        <authorList>
            <person name="Varghese N."/>
            <person name="Submissions S."/>
        </authorList>
    </citation>
    <scope>NUCLEOTIDE SEQUENCE [LARGE SCALE GENOMIC DNA]</scope>
    <source>
        <strain evidence="4">SM117</strain>
    </source>
</reference>
<dbReference type="InterPro" id="IPR028098">
    <property type="entry name" value="Glyco_trans_4-like_N"/>
</dbReference>
<dbReference type="SUPFAM" id="SSF53756">
    <property type="entry name" value="UDP-Glycosyltransferase/glycogen phosphorylase"/>
    <property type="match status" value="1"/>
</dbReference>
<gene>
    <name evidence="3" type="ORF">SAMN06295987_102572</name>
</gene>
<dbReference type="GO" id="GO:0016757">
    <property type="term" value="F:glycosyltransferase activity"/>
    <property type="evidence" value="ECO:0007669"/>
    <property type="project" value="InterPro"/>
</dbReference>
<evidence type="ECO:0000313" key="3">
    <source>
        <dbReference type="EMBL" id="SLJ95935.1"/>
    </source>
</evidence>
<dbReference type="PANTHER" id="PTHR45947">
    <property type="entry name" value="SULFOQUINOVOSYL TRANSFERASE SQD2"/>
    <property type="match status" value="1"/>
</dbReference>
<accession>A0A1U6HJD1</accession>
<dbReference type="EMBL" id="FVZE01000002">
    <property type="protein sequence ID" value="SLJ95935.1"/>
    <property type="molecule type" value="Genomic_DNA"/>
</dbReference>
<evidence type="ECO:0000259" key="2">
    <source>
        <dbReference type="Pfam" id="PF13439"/>
    </source>
</evidence>
<keyword evidence="4" id="KW-1185">Reference proteome</keyword>
<dbReference type="PANTHER" id="PTHR45947:SF3">
    <property type="entry name" value="SULFOQUINOVOSYL TRANSFERASE SQD2"/>
    <property type="match status" value="1"/>
</dbReference>
<evidence type="ECO:0000259" key="1">
    <source>
        <dbReference type="Pfam" id="PF00534"/>
    </source>
</evidence>
<proteinExistence type="predicted"/>
<feature type="domain" description="Glycosyltransferase subfamily 4-like N-terminal" evidence="2">
    <location>
        <begin position="24"/>
        <end position="196"/>
    </location>
</feature>
<feature type="domain" description="Glycosyl transferase family 1" evidence="1">
    <location>
        <begin position="210"/>
        <end position="342"/>
    </location>
</feature>
<dbReference type="InterPro" id="IPR050194">
    <property type="entry name" value="Glycosyltransferase_grp1"/>
</dbReference>
<dbReference type="Pfam" id="PF00534">
    <property type="entry name" value="Glycos_transf_1"/>
    <property type="match status" value="1"/>
</dbReference>
<dbReference type="RefSeq" id="WP_139383944.1">
    <property type="nucleotide sequence ID" value="NZ_FVZE01000002.1"/>
</dbReference>
<evidence type="ECO:0000313" key="4">
    <source>
        <dbReference type="Proteomes" id="UP000190989"/>
    </source>
</evidence>
<dbReference type="AlphaFoldDB" id="A0A1U6HJD1"/>
<sequence>MMREGALTRPLRVAIVHYWLVGMRGGERVIEHLLDLFPDADLFTHVYDPQKVSARIRKAQVRQSFIGRLPGARRHYQKYLPLMPLALEELDLRGYDLVISSESGPAKGVITGPDTLHLCYCHSPMRYLWDHYQDYRESAGWLSRRIMPLAFHRLRQWDVTSASRVDGFIANSGFIARRIAKVWGREARVVHPPVAVDAFAPSTQVSDRYLWVSQMTPYKRADVALEAFNRLGVPALMVGDGEMFDRIVASAGPSVEVRKRLSFPELQHAYATCRALVFTPEEDFGIVPVEANASGRPVIAFGRGGVTDSIVEGRTGIFFDRQTPMDLVNAIRRFEKWQPQFQPEEAVRNAARFGPDAFARGILDALDHFRRVGRHDPIGALTGLSQGMGNHGNSLDDSRTFHADRGLYDGRDAFVAQCR</sequence>
<dbReference type="STRING" id="428990.SAMN06295987_102572"/>
<dbReference type="InterPro" id="IPR001296">
    <property type="entry name" value="Glyco_trans_1"/>
</dbReference>
<dbReference type="Pfam" id="PF13439">
    <property type="entry name" value="Glyco_transf_4"/>
    <property type="match status" value="1"/>
</dbReference>
<dbReference type="Gene3D" id="3.40.50.2000">
    <property type="entry name" value="Glycogen Phosphorylase B"/>
    <property type="match status" value="2"/>
</dbReference>
<protein>
    <submittedName>
        <fullName evidence="3">Glycosyltransferase involved in cell wall bisynthesis</fullName>
    </submittedName>
</protein>
<organism evidence="3 4">
    <name type="scientific">Novosphingobium mathurense</name>
    <dbReference type="NCBI Taxonomy" id="428990"/>
    <lineage>
        <taxon>Bacteria</taxon>
        <taxon>Pseudomonadati</taxon>
        <taxon>Pseudomonadota</taxon>
        <taxon>Alphaproteobacteria</taxon>
        <taxon>Sphingomonadales</taxon>
        <taxon>Sphingomonadaceae</taxon>
        <taxon>Novosphingobium</taxon>
    </lineage>
</organism>
<keyword evidence="3" id="KW-0808">Transferase</keyword>
<name>A0A1U6HJD1_9SPHN</name>
<dbReference type="Proteomes" id="UP000190989">
    <property type="component" value="Unassembled WGS sequence"/>
</dbReference>